<feature type="signal peptide" evidence="3">
    <location>
        <begin position="1"/>
        <end position="22"/>
    </location>
</feature>
<comment type="caution">
    <text evidence="5">The sequence shown here is derived from an EMBL/GenBank/DDBJ whole genome shotgun (WGS) entry which is preliminary data.</text>
</comment>
<dbReference type="Gene3D" id="3.40.50.1820">
    <property type="entry name" value="alpha/beta hydrolase"/>
    <property type="match status" value="1"/>
</dbReference>
<dbReference type="InterPro" id="IPR019826">
    <property type="entry name" value="Carboxylesterase_B_AS"/>
</dbReference>
<evidence type="ECO:0000256" key="2">
    <source>
        <dbReference type="ARBA" id="ARBA00022801"/>
    </source>
</evidence>
<evidence type="ECO:0000256" key="1">
    <source>
        <dbReference type="ARBA" id="ARBA00005964"/>
    </source>
</evidence>
<comment type="similarity">
    <text evidence="1 3">Belongs to the type-B carboxylesterase/lipase family.</text>
</comment>
<feature type="chain" id="PRO_5041782698" description="Carboxylic ester hydrolase" evidence="3">
    <location>
        <begin position="23"/>
        <end position="639"/>
    </location>
</feature>
<dbReference type="InterPro" id="IPR029058">
    <property type="entry name" value="AB_hydrolase_fold"/>
</dbReference>
<dbReference type="InterPro" id="IPR019819">
    <property type="entry name" value="Carboxylesterase_B_CS"/>
</dbReference>
<evidence type="ECO:0000313" key="6">
    <source>
        <dbReference type="Proteomes" id="UP001286456"/>
    </source>
</evidence>
<keyword evidence="2 3" id="KW-0378">Hydrolase</keyword>
<keyword evidence="3" id="KW-0732">Signal</keyword>
<dbReference type="EC" id="3.1.1.-" evidence="3"/>
<dbReference type="GO" id="GO:0016787">
    <property type="term" value="F:hydrolase activity"/>
    <property type="evidence" value="ECO:0007669"/>
    <property type="project" value="UniProtKB-KW"/>
</dbReference>
<dbReference type="PROSITE" id="PS00941">
    <property type="entry name" value="CARBOXYLESTERASE_B_2"/>
    <property type="match status" value="1"/>
</dbReference>
<dbReference type="AlphaFoldDB" id="A0AAE0MGD3"/>
<evidence type="ECO:0000313" key="5">
    <source>
        <dbReference type="EMBL" id="KAK3331576.1"/>
    </source>
</evidence>
<name>A0AAE0MGD3_9PEZI</name>
<dbReference type="PROSITE" id="PS00122">
    <property type="entry name" value="CARBOXYLESTERASE_B_1"/>
    <property type="match status" value="1"/>
</dbReference>
<dbReference type="PANTHER" id="PTHR11559">
    <property type="entry name" value="CARBOXYLESTERASE"/>
    <property type="match status" value="1"/>
</dbReference>
<gene>
    <name evidence="5" type="ORF">B0T19DRAFT_83222</name>
</gene>
<dbReference type="Pfam" id="PF00135">
    <property type="entry name" value="COesterase"/>
    <property type="match status" value="1"/>
</dbReference>
<sequence length="639" mass="67584">MVAFRCLTTSLALLGTLATALPQFTDTVTTTNVTTANVTESVDIAAQFVDDLVSLATQVADEQAAPSVKRSSGCSRATSLVVDVGYAKYQGYTNSTNGLNYWKGIRYAAAPTGSLRWQPPRLPSPMPNGPVTQATSFGAGCPQAIPSVPSAPFIPGNEDCLFLNVYAPSSAENLPVLVWIHGGGYGYGDAAQDMTKIINANNNGFVVVTIQYRLGAFGFLASQQVRKKGAVNAGILDQAFALAWVKQFICQFGGDPTSVTIGGESAGGGSVLYHDIAVGGTLGSLLFSQSIANSPYLPFQYKYNDATPTSKYIAFAQAAGCPTTGDVFACLVGKDTDTLQQANYNVTQQSTYGYWAFYPVTDNVYITDRATKQLSAKKVNGRSLLVGYNANEGPLFVPPSITTQSDLISWLQLEFPNLSTAQINSILAANPNNADTNLANPLFETDGLSTGYANAVNVSQVADGQQQRANNIYAEATFACPAYWMASSYTGGPSSSWLYQYSVPFAFHTTDLAAYFGPATPNHSNDFTLAFRRIWGNFITTGNPTISNALANGASAANPSAPNTASTWPAYNDASPKLLNLNETGGTPFQATMQWGSVVTQFSQPGLKNALAVVDAASWEGGRGARCAVYKSLAPSIPA</sequence>
<dbReference type="EMBL" id="JAUEPO010000002">
    <property type="protein sequence ID" value="KAK3331576.1"/>
    <property type="molecule type" value="Genomic_DNA"/>
</dbReference>
<dbReference type="SUPFAM" id="SSF53474">
    <property type="entry name" value="alpha/beta-Hydrolases"/>
    <property type="match status" value="1"/>
</dbReference>
<proteinExistence type="inferred from homology"/>
<protein>
    <recommendedName>
        <fullName evidence="3">Carboxylic ester hydrolase</fullName>
        <ecNumber evidence="3">3.1.1.-</ecNumber>
    </recommendedName>
</protein>
<evidence type="ECO:0000259" key="4">
    <source>
        <dbReference type="Pfam" id="PF00135"/>
    </source>
</evidence>
<evidence type="ECO:0000256" key="3">
    <source>
        <dbReference type="RuleBase" id="RU361235"/>
    </source>
</evidence>
<dbReference type="FunFam" id="3.40.50.1820:FF:000266">
    <property type="entry name" value="Carboxylic ester hydrolase"/>
    <property type="match status" value="1"/>
</dbReference>
<reference evidence="5" key="1">
    <citation type="journal article" date="2023" name="Mol. Phylogenet. Evol.">
        <title>Genome-scale phylogeny and comparative genomics of the fungal order Sordariales.</title>
        <authorList>
            <person name="Hensen N."/>
            <person name="Bonometti L."/>
            <person name="Westerberg I."/>
            <person name="Brannstrom I.O."/>
            <person name="Guillou S."/>
            <person name="Cros-Aarteil S."/>
            <person name="Calhoun S."/>
            <person name="Haridas S."/>
            <person name="Kuo A."/>
            <person name="Mondo S."/>
            <person name="Pangilinan J."/>
            <person name="Riley R."/>
            <person name="LaButti K."/>
            <person name="Andreopoulos B."/>
            <person name="Lipzen A."/>
            <person name="Chen C."/>
            <person name="Yan M."/>
            <person name="Daum C."/>
            <person name="Ng V."/>
            <person name="Clum A."/>
            <person name="Steindorff A."/>
            <person name="Ohm R.A."/>
            <person name="Martin F."/>
            <person name="Silar P."/>
            <person name="Natvig D.O."/>
            <person name="Lalanne C."/>
            <person name="Gautier V."/>
            <person name="Ament-Velasquez S.L."/>
            <person name="Kruys A."/>
            <person name="Hutchinson M.I."/>
            <person name="Powell A.J."/>
            <person name="Barry K."/>
            <person name="Miller A.N."/>
            <person name="Grigoriev I.V."/>
            <person name="Debuchy R."/>
            <person name="Gladieux P."/>
            <person name="Hiltunen Thoren M."/>
            <person name="Johannesson H."/>
        </authorList>
    </citation>
    <scope>NUCLEOTIDE SEQUENCE</scope>
    <source>
        <strain evidence="5">SMH4131-1</strain>
    </source>
</reference>
<dbReference type="Proteomes" id="UP001286456">
    <property type="component" value="Unassembled WGS sequence"/>
</dbReference>
<organism evidence="5 6">
    <name type="scientific">Cercophora scortea</name>
    <dbReference type="NCBI Taxonomy" id="314031"/>
    <lineage>
        <taxon>Eukaryota</taxon>
        <taxon>Fungi</taxon>
        <taxon>Dikarya</taxon>
        <taxon>Ascomycota</taxon>
        <taxon>Pezizomycotina</taxon>
        <taxon>Sordariomycetes</taxon>
        <taxon>Sordariomycetidae</taxon>
        <taxon>Sordariales</taxon>
        <taxon>Lasiosphaeriaceae</taxon>
        <taxon>Cercophora</taxon>
    </lineage>
</organism>
<keyword evidence="6" id="KW-1185">Reference proteome</keyword>
<dbReference type="InterPro" id="IPR050309">
    <property type="entry name" value="Type-B_Carboxylest/Lipase"/>
</dbReference>
<feature type="domain" description="Carboxylesterase type B" evidence="4">
    <location>
        <begin position="81"/>
        <end position="585"/>
    </location>
</feature>
<reference evidence="5" key="2">
    <citation type="submission" date="2023-06" db="EMBL/GenBank/DDBJ databases">
        <authorList>
            <consortium name="Lawrence Berkeley National Laboratory"/>
            <person name="Haridas S."/>
            <person name="Hensen N."/>
            <person name="Bonometti L."/>
            <person name="Westerberg I."/>
            <person name="Brannstrom I.O."/>
            <person name="Guillou S."/>
            <person name="Cros-Aarteil S."/>
            <person name="Calhoun S."/>
            <person name="Kuo A."/>
            <person name="Mondo S."/>
            <person name="Pangilinan J."/>
            <person name="Riley R."/>
            <person name="Labutti K."/>
            <person name="Andreopoulos B."/>
            <person name="Lipzen A."/>
            <person name="Chen C."/>
            <person name="Yanf M."/>
            <person name="Daum C."/>
            <person name="Ng V."/>
            <person name="Clum A."/>
            <person name="Steindorff A."/>
            <person name="Ohm R."/>
            <person name="Martin F."/>
            <person name="Silar P."/>
            <person name="Natvig D."/>
            <person name="Lalanne C."/>
            <person name="Gautier V."/>
            <person name="Ament-Velasquez S.L."/>
            <person name="Kruys A."/>
            <person name="Hutchinson M.I."/>
            <person name="Powell A.J."/>
            <person name="Barry K."/>
            <person name="Miller A.N."/>
            <person name="Grigoriev I.V."/>
            <person name="Debuchy R."/>
            <person name="Gladieux P."/>
            <person name="Thoren M.H."/>
            <person name="Johannesson H."/>
        </authorList>
    </citation>
    <scope>NUCLEOTIDE SEQUENCE</scope>
    <source>
        <strain evidence="5">SMH4131-1</strain>
    </source>
</reference>
<accession>A0AAE0MGD3</accession>
<dbReference type="InterPro" id="IPR002018">
    <property type="entry name" value="CarbesteraseB"/>
</dbReference>